<accession>A0ABP1D128</accession>
<keyword evidence="3" id="KW-1185">Reference proteome</keyword>
<reference evidence="3" key="1">
    <citation type="submission" date="2024-04" db="EMBL/GenBank/DDBJ databases">
        <authorList>
            <person name="Shaw F."/>
            <person name="Minotto A."/>
        </authorList>
    </citation>
    <scope>NUCLEOTIDE SEQUENCE [LARGE SCALE GENOMIC DNA]</scope>
</reference>
<dbReference type="EMBL" id="OZ037945">
    <property type="protein sequence ID" value="CAL1700864.1"/>
    <property type="molecule type" value="Genomic_DNA"/>
</dbReference>
<evidence type="ECO:0000256" key="1">
    <source>
        <dbReference type="SAM" id="MobiDB-lite"/>
    </source>
</evidence>
<sequence>MSYSASTYPFSSTSYATPSAFGMFAAPQSPRETHFMVEDFRVALGSHNGQRTERKRTTSGSSMKAGLKKLFGGM</sequence>
<protein>
    <submittedName>
        <fullName evidence="2">Uncharacterized protein</fullName>
    </submittedName>
</protein>
<organism evidence="2 3">
    <name type="scientific">Somion occarium</name>
    <dbReference type="NCBI Taxonomy" id="3059160"/>
    <lineage>
        <taxon>Eukaryota</taxon>
        <taxon>Fungi</taxon>
        <taxon>Dikarya</taxon>
        <taxon>Basidiomycota</taxon>
        <taxon>Agaricomycotina</taxon>
        <taxon>Agaricomycetes</taxon>
        <taxon>Polyporales</taxon>
        <taxon>Cerrenaceae</taxon>
        <taxon>Somion</taxon>
    </lineage>
</organism>
<evidence type="ECO:0000313" key="2">
    <source>
        <dbReference type="EMBL" id="CAL1700864.1"/>
    </source>
</evidence>
<evidence type="ECO:0000313" key="3">
    <source>
        <dbReference type="Proteomes" id="UP001497453"/>
    </source>
</evidence>
<name>A0ABP1D128_9APHY</name>
<feature type="region of interest" description="Disordered" evidence="1">
    <location>
        <begin position="46"/>
        <end position="65"/>
    </location>
</feature>
<proteinExistence type="predicted"/>
<gene>
    <name evidence="2" type="ORF">GFSPODELE1_LOCUS3320</name>
</gene>
<dbReference type="Proteomes" id="UP001497453">
    <property type="component" value="Chromosome 2"/>
</dbReference>